<evidence type="ECO:0000256" key="3">
    <source>
        <dbReference type="PROSITE-ProRule" id="PRU00023"/>
    </source>
</evidence>
<dbReference type="Pfam" id="PF00023">
    <property type="entry name" value="Ank"/>
    <property type="match status" value="1"/>
</dbReference>
<dbReference type="SMART" id="SM00248">
    <property type="entry name" value="ANK"/>
    <property type="match status" value="19"/>
</dbReference>
<name>A0ABR3WZ23_9PEZI</name>
<evidence type="ECO:0000256" key="2">
    <source>
        <dbReference type="ARBA" id="ARBA00023043"/>
    </source>
</evidence>
<dbReference type="Proteomes" id="UP001583177">
    <property type="component" value="Unassembled WGS sequence"/>
</dbReference>
<keyword evidence="1" id="KW-0677">Repeat</keyword>
<feature type="domain" description="Nephrocystin 3-like N-terminal" evidence="5">
    <location>
        <begin position="98"/>
        <end position="271"/>
    </location>
</feature>
<dbReference type="PROSITE" id="PS50297">
    <property type="entry name" value="ANK_REP_REGION"/>
    <property type="match status" value="6"/>
</dbReference>
<evidence type="ECO:0000313" key="7">
    <source>
        <dbReference type="Proteomes" id="UP001583177"/>
    </source>
</evidence>
<dbReference type="EMBL" id="JAWRVE010000043">
    <property type="protein sequence ID" value="KAL1868907.1"/>
    <property type="molecule type" value="Genomic_DNA"/>
</dbReference>
<dbReference type="InterPro" id="IPR036770">
    <property type="entry name" value="Ankyrin_rpt-contain_sf"/>
</dbReference>
<evidence type="ECO:0000313" key="6">
    <source>
        <dbReference type="EMBL" id="KAL1868907.1"/>
    </source>
</evidence>
<evidence type="ECO:0000259" key="5">
    <source>
        <dbReference type="Pfam" id="PF24883"/>
    </source>
</evidence>
<feature type="repeat" description="ANK" evidence="3">
    <location>
        <begin position="915"/>
        <end position="943"/>
    </location>
</feature>
<evidence type="ECO:0000256" key="4">
    <source>
        <dbReference type="SAM" id="MobiDB-lite"/>
    </source>
</evidence>
<dbReference type="Pfam" id="PF12796">
    <property type="entry name" value="Ank_2"/>
    <property type="match status" value="4"/>
</dbReference>
<feature type="repeat" description="ANK" evidence="3">
    <location>
        <begin position="1303"/>
        <end position="1335"/>
    </location>
</feature>
<sequence length="1432" mass="159200">MFPNLGVFYARRVKFIDHLGLVRGTWPEQLKSQPYGSDWVHSVCYKFGNLIGYNIKNCVSLLAFQNSLLSLSPPTQVITHTHQFYIDKTSEPRIPGLIKWIMEHESYKTRGNPNLKPQIIYVNPGKKAGHIIDMKLVSQQLSFGHDSALAREIGRPSMGCFYFEFDRYDSRRSGIKAMINSFICTMACRFWDCERLVICRCADYLSRSKSWSLQDMLNLFTIVHRSCREVNKMTIILAQFDHCDERERMRFLYTMFQLQRRSEKLSSFILTTARPNDLLCEKLPPQSVISLDECPMSLAEFMVPAKRPKSTQLAPKLNRMFKKFGKSPGLQDQAQEEPPNERPESPGHRLSVSVQEPSSGTHQKLLRGRLEQLQEPTQKLMRSVYSWIKHAAEPLTPEAITEATQGSLPQEMEELGLGQGPQAFAEFVQTTMRGIIVRKGRDLRFSDDAFYDVSGSGMFQDERKLASRSHADMATVCLRYLLGREGHDMLQSLSVENQGLGDHDMTWSPITLPRHNLGSYALRFWTFHYQAAGAYRPADLATELFGDESRMRVYTEALYVTSNPFTRVQKEYMSPLPYMAMLGLDDLVRSHLQNETKRNGSNKDRWLAIVEAVRNGHRKTAILLLEQADKDHAGLAEAIHWATNKCETNEEEEVLDCLISKALRVKKFRWPPFILNRAASKGLMNLASVLVNDGYDLNERDSTGKNTAVHTAIKFGQLDVLQALVDSKRVDLTLKDEDGETPMALATRTSSPTVIIGLERAGATFSNQMEISECFYNAIRHGNFNSLAWFFIPAPKIPLGVLQGGLFLAARYGFTECVRIILGNGANPNHTSRKGESALTEAVWRGRLEICRMLLEKGANPNELKADYVPKIGIDGACREPPTLLLLAIWNKSPPLVSMLLDHGAKINGVGPDEGADLPLSVAVMTSNVEIVDLLLARGADPNFGCSCWERAACPPLIVASMYGVELVEKLIKHGAKVPGTVAASGLSPLHVALTTHGHKSLGLLKALLTNGADINATEDLNYTPLMSAATLGHIESVKVLLAQTDPKADLEVVSSREPGRTALHLALRDGYPEIVKLLIEAGADIDHQQSDGTPPVGQLLASDKLHPAREDLLEFMLKRKPNLDLADNEGNTVLHKIRSDTPLSVVVRLVVEGAPVNTFNELGFNPLACAVKCGNTDVARYLTTVKGVQSDVYHPGFGSILHIAAAHSTMEVVRQLIRTGAEHSLVNAEFGESVLYSTIGKEDKKELRKIIRYLVEEVGVDVNALGGGWGSPLLRTVAEAKGTHLMKYLLSHGARTNQVDSLGRTAAHWAVINQRRMDLETLVESGADISATDNFGRSPLHFAASKEDVNLLRYILGKLPDGAANENATDVDGWTPLMWAVKSGLSSMAFALIDEYEADACARSKDEEWSSLKVARLCGWIDEDIQRLKRR</sequence>
<feature type="repeat" description="ANK" evidence="3">
    <location>
        <begin position="1059"/>
        <end position="1091"/>
    </location>
</feature>
<keyword evidence="2 3" id="KW-0040">ANK repeat</keyword>
<dbReference type="InterPro" id="IPR056884">
    <property type="entry name" value="NPHP3-like_N"/>
</dbReference>
<feature type="repeat" description="ANK" evidence="3">
    <location>
        <begin position="985"/>
        <end position="1020"/>
    </location>
</feature>
<protein>
    <recommendedName>
        <fullName evidence="5">Nephrocystin 3-like N-terminal domain-containing protein</fullName>
    </recommendedName>
</protein>
<dbReference type="PANTHER" id="PTHR24198">
    <property type="entry name" value="ANKYRIN REPEAT AND PROTEIN KINASE DOMAIN-CONTAINING PROTEIN"/>
    <property type="match status" value="1"/>
</dbReference>
<proteinExistence type="predicted"/>
<dbReference type="Gene3D" id="1.25.40.20">
    <property type="entry name" value="Ankyrin repeat-containing domain"/>
    <property type="match status" value="3"/>
</dbReference>
<accession>A0ABR3WZ23</accession>
<keyword evidence="7" id="KW-1185">Reference proteome</keyword>
<dbReference type="InterPro" id="IPR002110">
    <property type="entry name" value="Ankyrin_rpt"/>
</dbReference>
<gene>
    <name evidence="6" type="ORF">Daus18300_005743</name>
</gene>
<dbReference type="SUPFAM" id="SSF48403">
    <property type="entry name" value="Ankyrin repeat"/>
    <property type="match status" value="3"/>
</dbReference>
<dbReference type="Pfam" id="PF24883">
    <property type="entry name" value="NPHP3_N"/>
    <property type="match status" value="1"/>
</dbReference>
<feature type="compositionally biased region" description="Polar residues" evidence="4">
    <location>
        <begin position="352"/>
        <end position="362"/>
    </location>
</feature>
<feature type="repeat" description="ANK" evidence="3">
    <location>
        <begin position="1200"/>
        <end position="1229"/>
    </location>
</feature>
<dbReference type="PANTHER" id="PTHR24198:SF165">
    <property type="entry name" value="ANKYRIN REPEAT-CONTAINING PROTEIN-RELATED"/>
    <property type="match status" value="1"/>
</dbReference>
<dbReference type="PROSITE" id="PS50088">
    <property type="entry name" value="ANK_REPEAT"/>
    <property type="match status" value="7"/>
</dbReference>
<reference evidence="6 7" key="1">
    <citation type="journal article" date="2024" name="IMA Fungus">
        <title>IMA Genome - F19 : A genome assembly and annotation guide to empower mycologists, including annotated draft genome sequences of Ceratocystis pirilliformis, Diaporthe australafricana, Fusarium ophioides, Paecilomyces lecythidis, and Sporothrix stenoceras.</title>
        <authorList>
            <person name="Aylward J."/>
            <person name="Wilson A.M."/>
            <person name="Visagie C.M."/>
            <person name="Spraker J."/>
            <person name="Barnes I."/>
            <person name="Buitendag C."/>
            <person name="Ceriani C."/>
            <person name="Del Mar Angel L."/>
            <person name="du Plessis D."/>
            <person name="Fuchs T."/>
            <person name="Gasser K."/>
            <person name="Kramer D."/>
            <person name="Li W."/>
            <person name="Munsamy K."/>
            <person name="Piso A."/>
            <person name="Price J.L."/>
            <person name="Sonnekus B."/>
            <person name="Thomas C."/>
            <person name="van der Nest A."/>
            <person name="van Dijk A."/>
            <person name="van Heerden A."/>
            <person name="van Vuuren N."/>
            <person name="Yilmaz N."/>
            <person name="Duong T.A."/>
            <person name="van der Merwe N.A."/>
            <person name="Wingfield M.J."/>
            <person name="Wingfield B.D."/>
        </authorList>
    </citation>
    <scope>NUCLEOTIDE SEQUENCE [LARGE SCALE GENOMIC DNA]</scope>
    <source>
        <strain evidence="6 7">CMW 18300</strain>
    </source>
</reference>
<organism evidence="6 7">
    <name type="scientific">Diaporthe australafricana</name>
    <dbReference type="NCBI Taxonomy" id="127596"/>
    <lineage>
        <taxon>Eukaryota</taxon>
        <taxon>Fungi</taxon>
        <taxon>Dikarya</taxon>
        <taxon>Ascomycota</taxon>
        <taxon>Pezizomycotina</taxon>
        <taxon>Sordariomycetes</taxon>
        <taxon>Sordariomycetidae</taxon>
        <taxon>Diaporthales</taxon>
        <taxon>Diaporthaceae</taxon>
        <taxon>Diaporthe</taxon>
    </lineage>
</organism>
<feature type="region of interest" description="Disordered" evidence="4">
    <location>
        <begin position="324"/>
        <end position="362"/>
    </location>
</feature>
<comment type="caution">
    <text evidence="6">The sequence shown here is derived from an EMBL/GenBank/DDBJ whole genome shotgun (WGS) entry which is preliminary data.</text>
</comment>
<feature type="repeat" description="ANK" evidence="3">
    <location>
        <begin position="834"/>
        <end position="866"/>
    </location>
</feature>
<evidence type="ECO:0000256" key="1">
    <source>
        <dbReference type="ARBA" id="ARBA00022737"/>
    </source>
</evidence>
<feature type="repeat" description="ANK" evidence="3">
    <location>
        <begin position="1336"/>
        <end position="1368"/>
    </location>
</feature>